<gene>
    <name evidence="2" type="ORF">LY79DRAFT_197361</name>
</gene>
<reference evidence="2" key="1">
    <citation type="submission" date="2021-06" db="EMBL/GenBank/DDBJ databases">
        <title>Comparative genomics, transcriptomics and evolutionary studies reveal genomic signatures of adaptation to plant cell wall in hemibiotrophic fungi.</title>
        <authorList>
            <consortium name="DOE Joint Genome Institute"/>
            <person name="Baroncelli R."/>
            <person name="Diaz J.F."/>
            <person name="Benocci T."/>
            <person name="Peng M."/>
            <person name="Battaglia E."/>
            <person name="Haridas S."/>
            <person name="Andreopoulos W."/>
            <person name="Labutti K."/>
            <person name="Pangilinan J."/>
            <person name="Floch G.L."/>
            <person name="Makela M.R."/>
            <person name="Henrissat B."/>
            <person name="Grigoriev I.V."/>
            <person name="Crouch J.A."/>
            <person name="De Vries R.P."/>
            <person name="Sukno S.A."/>
            <person name="Thon M.R."/>
        </authorList>
    </citation>
    <scope>NUCLEOTIDE SEQUENCE</scope>
    <source>
        <strain evidence="2">CBS 125086</strain>
    </source>
</reference>
<protein>
    <submittedName>
        <fullName evidence="2">Uncharacterized protein</fullName>
    </submittedName>
</protein>
<dbReference type="GeneID" id="85435672"/>
<dbReference type="EMBL" id="JAHLJV010000029">
    <property type="protein sequence ID" value="KAK1590687.1"/>
    <property type="molecule type" value="Genomic_DNA"/>
</dbReference>
<feature type="compositionally biased region" description="Low complexity" evidence="1">
    <location>
        <begin position="87"/>
        <end position="99"/>
    </location>
</feature>
<organism evidence="2 3">
    <name type="scientific">Colletotrichum navitas</name>
    <dbReference type="NCBI Taxonomy" id="681940"/>
    <lineage>
        <taxon>Eukaryota</taxon>
        <taxon>Fungi</taxon>
        <taxon>Dikarya</taxon>
        <taxon>Ascomycota</taxon>
        <taxon>Pezizomycotina</taxon>
        <taxon>Sordariomycetes</taxon>
        <taxon>Hypocreomycetidae</taxon>
        <taxon>Glomerellales</taxon>
        <taxon>Glomerellaceae</taxon>
        <taxon>Colletotrichum</taxon>
        <taxon>Colletotrichum graminicola species complex</taxon>
    </lineage>
</organism>
<keyword evidence="3" id="KW-1185">Reference proteome</keyword>
<evidence type="ECO:0000313" key="3">
    <source>
        <dbReference type="Proteomes" id="UP001230504"/>
    </source>
</evidence>
<sequence>MRRPDGVRACVSIRSSVRHASRGREGGPGENWGGRIEHYDAGECTVHDKRPRLRVALECRTREVPKETDDILTAGRGVKEGLDSHHSGSSSSSSSSSSSFLPFLFSLKKLLARFGKGRRETSVRFRVSGEVAHLDPEGFVFVFVLWRVAYGIRL</sequence>
<accession>A0AAD8V4R3</accession>
<proteinExistence type="predicted"/>
<dbReference type="AlphaFoldDB" id="A0AAD8V4R3"/>
<comment type="caution">
    <text evidence="2">The sequence shown here is derived from an EMBL/GenBank/DDBJ whole genome shotgun (WGS) entry which is preliminary data.</text>
</comment>
<dbReference type="Proteomes" id="UP001230504">
    <property type="component" value="Unassembled WGS sequence"/>
</dbReference>
<dbReference type="RefSeq" id="XP_060414161.1">
    <property type="nucleotide sequence ID" value="XM_060551432.1"/>
</dbReference>
<evidence type="ECO:0000313" key="2">
    <source>
        <dbReference type="EMBL" id="KAK1590687.1"/>
    </source>
</evidence>
<feature type="region of interest" description="Disordered" evidence="1">
    <location>
        <begin position="68"/>
        <end position="99"/>
    </location>
</feature>
<evidence type="ECO:0000256" key="1">
    <source>
        <dbReference type="SAM" id="MobiDB-lite"/>
    </source>
</evidence>
<feature type="compositionally biased region" description="Basic and acidic residues" evidence="1">
    <location>
        <begin position="77"/>
        <end position="86"/>
    </location>
</feature>
<name>A0AAD8V4R3_9PEZI</name>